<protein>
    <submittedName>
        <fullName evidence="1">Uncharacterized protein</fullName>
    </submittedName>
</protein>
<gene>
    <name evidence="1" type="ORF">PQR01_39880</name>
</gene>
<organism evidence="1 2">
    <name type="scientific">Paraburkholderia rhynchosiae</name>
    <dbReference type="NCBI Taxonomy" id="487049"/>
    <lineage>
        <taxon>Bacteria</taxon>
        <taxon>Pseudomonadati</taxon>
        <taxon>Pseudomonadota</taxon>
        <taxon>Betaproteobacteria</taxon>
        <taxon>Burkholderiales</taxon>
        <taxon>Burkholderiaceae</taxon>
        <taxon>Paraburkholderia</taxon>
    </lineage>
</organism>
<sequence>MVESVDEHDRKLRSTVKWINLVSLTEQLFWIRRMQLDIFNDSRDVMLRNDVLSALQRYDAAGARRALQALANEYPDDVAQVYFGSIVNALEGRSTVPFDRHEAALQARQALSHEVQPAVAHVFPRQGGATWLAPLWAELAGRAAALPFRADHADAHAAPLFLLAARWAGASDATSRIASWRRIPAPLCWMTEARYRLDGLEAAWPLVVELAWLSPSRFDQLLSRLGDACVNTLRRNFDTSFDGAGDTDDLAWFPAWVTLGKGWPRAAVQTGRAFATQCARAGGEGDARVTRSGASGPAPRTAGNPARTAGAQHGAVRRLYEDALSWHPGA</sequence>
<evidence type="ECO:0000313" key="2">
    <source>
        <dbReference type="Proteomes" id="UP001629235"/>
    </source>
</evidence>
<dbReference type="Proteomes" id="UP001629235">
    <property type="component" value="Unassembled WGS sequence"/>
</dbReference>
<keyword evidence="2" id="KW-1185">Reference proteome</keyword>
<proteinExistence type="predicted"/>
<accession>A0ACC7NQS5</accession>
<name>A0ACC7NQS5_9BURK</name>
<reference evidence="1 2" key="1">
    <citation type="journal article" date="2024" name="Chem. Sci.">
        <title>Discovery of megapolipeptins by genome mining of a Burkholderiales bacteria collection.</title>
        <authorList>
            <person name="Paulo B.S."/>
            <person name="Recchia M.J.J."/>
            <person name="Lee S."/>
            <person name="Fergusson C.H."/>
            <person name="Romanowski S.B."/>
            <person name="Hernandez A."/>
            <person name="Krull N."/>
            <person name="Liu D.Y."/>
            <person name="Cavanagh H."/>
            <person name="Bos A."/>
            <person name="Gray C.A."/>
            <person name="Murphy B.T."/>
            <person name="Linington R.G."/>
            <person name="Eustaquio A.S."/>
        </authorList>
    </citation>
    <scope>NUCLEOTIDE SEQUENCE [LARGE SCALE GENOMIC DNA]</scope>
    <source>
        <strain evidence="1 2">RL18-126-BIB-B</strain>
    </source>
</reference>
<comment type="caution">
    <text evidence="1">The sequence shown here is derived from an EMBL/GenBank/DDBJ whole genome shotgun (WGS) entry which is preliminary data.</text>
</comment>
<dbReference type="EMBL" id="JAQQDW010000208">
    <property type="protein sequence ID" value="MFM0109360.1"/>
    <property type="molecule type" value="Genomic_DNA"/>
</dbReference>
<evidence type="ECO:0000313" key="1">
    <source>
        <dbReference type="EMBL" id="MFM0109360.1"/>
    </source>
</evidence>